<accession>A0A9D2C0A1</accession>
<dbReference type="InterPro" id="IPR025559">
    <property type="entry name" value="Eis_dom"/>
</dbReference>
<dbReference type="EC" id="2.3.1.-" evidence="2"/>
<organism evidence="2 3">
    <name type="scientific">Candidatus Acutalibacter pullistercoris</name>
    <dbReference type="NCBI Taxonomy" id="2838418"/>
    <lineage>
        <taxon>Bacteria</taxon>
        <taxon>Bacillati</taxon>
        <taxon>Bacillota</taxon>
        <taxon>Clostridia</taxon>
        <taxon>Eubacteriales</taxon>
        <taxon>Acutalibacteraceae</taxon>
        <taxon>Acutalibacter</taxon>
    </lineage>
</organism>
<protein>
    <submittedName>
        <fullName evidence="2">GNAT family N-acetyltransferase</fullName>
        <ecNumber evidence="2">2.3.1.-</ecNumber>
    </submittedName>
</protein>
<keyword evidence="2" id="KW-0012">Acyltransferase</keyword>
<dbReference type="InterPro" id="IPR051554">
    <property type="entry name" value="Acetyltransferase_Eis"/>
</dbReference>
<reference evidence="2" key="1">
    <citation type="journal article" date="2021" name="PeerJ">
        <title>Extensive microbial diversity within the chicken gut microbiome revealed by metagenomics and culture.</title>
        <authorList>
            <person name="Gilroy R."/>
            <person name="Ravi A."/>
            <person name="Getino M."/>
            <person name="Pursley I."/>
            <person name="Horton D.L."/>
            <person name="Alikhan N.F."/>
            <person name="Baker D."/>
            <person name="Gharbi K."/>
            <person name="Hall N."/>
            <person name="Watson M."/>
            <person name="Adriaenssens E.M."/>
            <person name="Foster-Nyarko E."/>
            <person name="Jarju S."/>
            <person name="Secka A."/>
            <person name="Antonio M."/>
            <person name="Oren A."/>
            <person name="Chaudhuri R.R."/>
            <person name="La Ragione R."/>
            <person name="Hildebrand F."/>
            <person name="Pallen M.J."/>
        </authorList>
    </citation>
    <scope>NUCLEOTIDE SEQUENCE</scope>
    <source>
        <strain evidence="2">1282</strain>
    </source>
</reference>
<proteinExistence type="predicted"/>
<dbReference type="InterPro" id="IPR000182">
    <property type="entry name" value="GNAT_dom"/>
</dbReference>
<evidence type="ECO:0000313" key="2">
    <source>
        <dbReference type="EMBL" id="HIY27008.1"/>
    </source>
</evidence>
<feature type="domain" description="N-acetyltransferase" evidence="1">
    <location>
        <begin position="1"/>
        <end position="154"/>
    </location>
</feature>
<dbReference type="PROSITE" id="PS51186">
    <property type="entry name" value="GNAT"/>
    <property type="match status" value="1"/>
</dbReference>
<dbReference type="PANTHER" id="PTHR37817:SF1">
    <property type="entry name" value="N-ACETYLTRANSFERASE EIS"/>
    <property type="match status" value="1"/>
</dbReference>
<dbReference type="Gene3D" id="3.30.1050.10">
    <property type="entry name" value="SCP2 sterol-binding domain"/>
    <property type="match status" value="1"/>
</dbReference>
<keyword evidence="2" id="KW-0808">Transferase</keyword>
<gene>
    <name evidence="2" type="ORF">H9838_07560</name>
</gene>
<dbReference type="SUPFAM" id="SSF55729">
    <property type="entry name" value="Acyl-CoA N-acyltransferases (Nat)"/>
    <property type="match status" value="1"/>
</dbReference>
<dbReference type="InterPro" id="IPR041380">
    <property type="entry name" value="Acetyltransf_17"/>
</dbReference>
<dbReference type="Pfam" id="PF13527">
    <property type="entry name" value="Acetyltransf_9"/>
    <property type="match status" value="1"/>
</dbReference>
<evidence type="ECO:0000313" key="3">
    <source>
        <dbReference type="Proteomes" id="UP000823915"/>
    </source>
</evidence>
<dbReference type="SUPFAM" id="SSF55718">
    <property type="entry name" value="SCP-like"/>
    <property type="match status" value="1"/>
</dbReference>
<dbReference type="EMBL" id="DXDU01000119">
    <property type="protein sequence ID" value="HIY27008.1"/>
    <property type="molecule type" value="Genomic_DNA"/>
</dbReference>
<evidence type="ECO:0000259" key="1">
    <source>
        <dbReference type="PROSITE" id="PS51186"/>
    </source>
</evidence>
<reference evidence="2" key="2">
    <citation type="submission" date="2021-04" db="EMBL/GenBank/DDBJ databases">
        <authorList>
            <person name="Gilroy R."/>
        </authorList>
    </citation>
    <scope>NUCLEOTIDE SEQUENCE</scope>
    <source>
        <strain evidence="2">1282</strain>
    </source>
</reference>
<sequence>MPVRQIVKKEELLECGRIQSIAFVAPWDRMEALKKLDDPEIPRNTTLGFFDQEEKLTACLELPTYQARYQGKVIPITGVGGVASLPEHRKGGAVRRLFTYTLPWMRDQGAVFSCLYPFSHSFYRKFGYELCQLPTAWQVPAESLRHLPCSCQVDMLQPGCDLSPLKQVYEAYLGQCQLAIQREDRHWRELLGKASYKDRRYSYLFSQEGKALSYVVIQAENDGPYSKSGVVRELAWACPQGLREALGFLNRLAAQYGRFRITLPQGTLLPALVDECYDCRPSCHDQPMARVLQAAEAFRLRPLAQGVRCRVAVEDPFLPENTGVFALTGAGDQTQVEQLPLSEEWDLSVDPGTLTQLLLGTLTLEEALCKPQVALRGNAQALEQAFPKATVFLNEYF</sequence>
<dbReference type="GO" id="GO:0034069">
    <property type="term" value="F:aminoglycoside N-acetyltransferase activity"/>
    <property type="evidence" value="ECO:0007669"/>
    <property type="project" value="TreeGrafter"/>
</dbReference>
<dbReference type="GO" id="GO:0030649">
    <property type="term" value="P:aminoglycoside antibiotic catabolic process"/>
    <property type="evidence" value="ECO:0007669"/>
    <property type="project" value="TreeGrafter"/>
</dbReference>
<dbReference type="Pfam" id="PF17668">
    <property type="entry name" value="Acetyltransf_17"/>
    <property type="match status" value="1"/>
</dbReference>
<dbReference type="InterPro" id="IPR036527">
    <property type="entry name" value="SCP2_sterol-bd_dom_sf"/>
</dbReference>
<dbReference type="Proteomes" id="UP000823915">
    <property type="component" value="Unassembled WGS sequence"/>
</dbReference>
<name>A0A9D2C0A1_9FIRM</name>
<comment type="caution">
    <text evidence="2">The sequence shown here is derived from an EMBL/GenBank/DDBJ whole genome shotgun (WGS) entry which is preliminary data.</text>
</comment>
<dbReference type="Gene3D" id="3.40.630.30">
    <property type="match status" value="2"/>
</dbReference>
<dbReference type="AlphaFoldDB" id="A0A9D2C0A1"/>
<dbReference type="Pfam" id="PF13530">
    <property type="entry name" value="SCP2_2"/>
    <property type="match status" value="1"/>
</dbReference>
<dbReference type="InterPro" id="IPR016181">
    <property type="entry name" value="Acyl_CoA_acyltransferase"/>
</dbReference>
<dbReference type="PANTHER" id="PTHR37817">
    <property type="entry name" value="N-ACETYLTRANSFERASE EIS"/>
    <property type="match status" value="1"/>
</dbReference>